<dbReference type="OrthoDB" id="523541at2759"/>
<reference evidence="2 3" key="1">
    <citation type="journal article" date="2018" name="Mol. Plant">
        <title>The genome of Artemisia annua provides insight into the evolution of Asteraceae family and artemisinin biosynthesis.</title>
        <authorList>
            <person name="Shen Q."/>
            <person name="Zhang L."/>
            <person name="Liao Z."/>
            <person name="Wang S."/>
            <person name="Yan T."/>
            <person name="Shi P."/>
            <person name="Liu M."/>
            <person name="Fu X."/>
            <person name="Pan Q."/>
            <person name="Wang Y."/>
            <person name="Lv Z."/>
            <person name="Lu X."/>
            <person name="Zhang F."/>
            <person name="Jiang W."/>
            <person name="Ma Y."/>
            <person name="Chen M."/>
            <person name="Hao X."/>
            <person name="Li L."/>
            <person name="Tang Y."/>
            <person name="Lv G."/>
            <person name="Zhou Y."/>
            <person name="Sun X."/>
            <person name="Brodelius P.E."/>
            <person name="Rose J.K.C."/>
            <person name="Tang K."/>
        </authorList>
    </citation>
    <scope>NUCLEOTIDE SEQUENCE [LARGE SCALE GENOMIC DNA]</scope>
    <source>
        <strain evidence="3">cv. Huhao1</strain>
        <tissue evidence="2">Leaf</tissue>
    </source>
</reference>
<evidence type="ECO:0000313" key="3">
    <source>
        <dbReference type="Proteomes" id="UP000245207"/>
    </source>
</evidence>
<dbReference type="EMBL" id="PKPP01002341">
    <property type="protein sequence ID" value="PWA75886.1"/>
    <property type="molecule type" value="Genomic_DNA"/>
</dbReference>
<evidence type="ECO:0000313" key="2">
    <source>
        <dbReference type="EMBL" id="PWA75886.1"/>
    </source>
</evidence>
<feature type="region of interest" description="Disordered" evidence="1">
    <location>
        <begin position="57"/>
        <end position="105"/>
    </location>
</feature>
<dbReference type="GO" id="GO:0009706">
    <property type="term" value="C:chloroplast inner membrane"/>
    <property type="evidence" value="ECO:0007669"/>
    <property type="project" value="TreeGrafter"/>
</dbReference>
<comment type="caution">
    <text evidence="2">The sequence shown here is derived from an EMBL/GenBank/DDBJ whole genome shotgun (WGS) entry which is preliminary data.</text>
</comment>
<sequence length="105" mass="11587">MAIDSLIKAIPGLRPWEVLNVEQAMDQITYSGQWYREPLGAFTTGTIHMPTVVEETRETEMQEMETTAPQDEPTLTPAPQEAYADPEDKTVAHASKKAKIDGAVA</sequence>
<dbReference type="Proteomes" id="UP000245207">
    <property type="component" value="Unassembled WGS sequence"/>
</dbReference>
<organism evidence="2 3">
    <name type="scientific">Artemisia annua</name>
    <name type="common">Sweet wormwood</name>
    <dbReference type="NCBI Taxonomy" id="35608"/>
    <lineage>
        <taxon>Eukaryota</taxon>
        <taxon>Viridiplantae</taxon>
        <taxon>Streptophyta</taxon>
        <taxon>Embryophyta</taxon>
        <taxon>Tracheophyta</taxon>
        <taxon>Spermatophyta</taxon>
        <taxon>Magnoliopsida</taxon>
        <taxon>eudicotyledons</taxon>
        <taxon>Gunneridae</taxon>
        <taxon>Pentapetalae</taxon>
        <taxon>asterids</taxon>
        <taxon>campanulids</taxon>
        <taxon>Asterales</taxon>
        <taxon>Asteraceae</taxon>
        <taxon>Asteroideae</taxon>
        <taxon>Anthemideae</taxon>
        <taxon>Artemisiinae</taxon>
        <taxon>Artemisia</taxon>
    </lineage>
</organism>
<dbReference type="PANTHER" id="PTHR37755">
    <property type="entry name" value="PROTEIN TIC 56, CHLOROPLASTIC"/>
    <property type="match status" value="1"/>
</dbReference>
<proteinExistence type="predicted"/>
<accession>A0A2U1NQV4</accession>
<dbReference type="GO" id="GO:0045037">
    <property type="term" value="P:protein import into chloroplast stroma"/>
    <property type="evidence" value="ECO:0007669"/>
    <property type="project" value="TreeGrafter"/>
</dbReference>
<gene>
    <name evidence="2" type="ORF">CTI12_AA239030</name>
</gene>
<keyword evidence="3" id="KW-1185">Reference proteome</keyword>
<protein>
    <submittedName>
        <fullName evidence="2">Protein TIC 56, chloroplastic</fullName>
    </submittedName>
</protein>
<dbReference type="InterPro" id="IPR037471">
    <property type="entry name" value="TIC56"/>
</dbReference>
<dbReference type="AlphaFoldDB" id="A0A2U1NQV4"/>
<dbReference type="STRING" id="35608.A0A2U1NQV4"/>
<name>A0A2U1NQV4_ARTAN</name>
<dbReference type="PANTHER" id="PTHR37755:SF1">
    <property type="entry name" value="PROTEIN TIC 56, CHLOROPLASTIC"/>
    <property type="match status" value="1"/>
</dbReference>
<evidence type="ECO:0000256" key="1">
    <source>
        <dbReference type="SAM" id="MobiDB-lite"/>
    </source>
</evidence>